<reference evidence="1 2" key="1">
    <citation type="journal article" date="2016" name="Mol. Biol. Evol.">
        <title>Comparative Genomics of Early-Diverging Mushroom-Forming Fungi Provides Insights into the Origins of Lignocellulose Decay Capabilities.</title>
        <authorList>
            <person name="Nagy L.G."/>
            <person name="Riley R."/>
            <person name="Tritt A."/>
            <person name="Adam C."/>
            <person name="Daum C."/>
            <person name="Floudas D."/>
            <person name="Sun H."/>
            <person name="Yadav J.S."/>
            <person name="Pangilinan J."/>
            <person name="Larsson K.H."/>
            <person name="Matsuura K."/>
            <person name="Barry K."/>
            <person name="Labutti K."/>
            <person name="Kuo R."/>
            <person name="Ohm R.A."/>
            <person name="Bhattacharya S.S."/>
            <person name="Shirouzu T."/>
            <person name="Yoshinaga Y."/>
            <person name="Martin F.M."/>
            <person name="Grigoriev I.V."/>
            <person name="Hibbett D.S."/>
        </authorList>
    </citation>
    <scope>NUCLEOTIDE SEQUENCE [LARGE SCALE GENOMIC DNA]</scope>
    <source>
        <strain evidence="1 2">TUFC12733</strain>
    </source>
</reference>
<evidence type="ECO:0000313" key="2">
    <source>
        <dbReference type="Proteomes" id="UP000076738"/>
    </source>
</evidence>
<dbReference type="AlphaFoldDB" id="A0A167MX16"/>
<keyword evidence="2" id="KW-1185">Reference proteome</keyword>
<dbReference type="Proteomes" id="UP000076738">
    <property type="component" value="Unassembled WGS sequence"/>
</dbReference>
<protein>
    <submittedName>
        <fullName evidence="1">Uncharacterized protein</fullName>
    </submittedName>
</protein>
<organism evidence="1 2">
    <name type="scientific">Calocera viscosa (strain TUFC12733)</name>
    <dbReference type="NCBI Taxonomy" id="1330018"/>
    <lineage>
        <taxon>Eukaryota</taxon>
        <taxon>Fungi</taxon>
        <taxon>Dikarya</taxon>
        <taxon>Basidiomycota</taxon>
        <taxon>Agaricomycotina</taxon>
        <taxon>Dacrymycetes</taxon>
        <taxon>Dacrymycetales</taxon>
        <taxon>Dacrymycetaceae</taxon>
        <taxon>Calocera</taxon>
    </lineage>
</organism>
<proteinExistence type="predicted"/>
<evidence type="ECO:0000313" key="1">
    <source>
        <dbReference type="EMBL" id="KZO97137.1"/>
    </source>
</evidence>
<accession>A0A167MX16</accession>
<name>A0A167MX16_CALVF</name>
<gene>
    <name evidence="1" type="ORF">CALVIDRAFT_93886</name>
</gene>
<sequence>MLLAIRCASYQLNLDRKRDMVERTDKRDPGYSPPPATMSLSTFLSAHSQDPHVVSLLPILCTNDCASLGCWLFPRVDAVRMPLMIKCQRPLSTPKALEGTAQSSSRALSTAWSLPQWCLALLGSHLLVDSLCDRPVAGPLHLPQQSKRKAIFQQTCRRPATMMTSDSEQLASHARA</sequence>
<dbReference type="EMBL" id="KV417281">
    <property type="protein sequence ID" value="KZO97137.1"/>
    <property type="molecule type" value="Genomic_DNA"/>
</dbReference>